<proteinExistence type="predicted"/>
<evidence type="ECO:0008006" key="4">
    <source>
        <dbReference type="Google" id="ProtNLM"/>
    </source>
</evidence>
<dbReference type="OrthoDB" id="2717873at2"/>
<protein>
    <recommendedName>
        <fullName evidence="4">DUF3995 domain-containing protein</fullName>
    </recommendedName>
</protein>
<keyword evidence="1" id="KW-1133">Transmembrane helix</keyword>
<dbReference type="InterPro" id="IPR025058">
    <property type="entry name" value="DUF3995"/>
</dbReference>
<accession>A0A402BFS3</accession>
<dbReference type="Proteomes" id="UP000287171">
    <property type="component" value="Unassembled WGS sequence"/>
</dbReference>
<dbReference type="Pfam" id="PF13160">
    <property type="entry name" value="DUF3995"/>
    <property type="match status" value="1"/>
</dbReference>
<evidence type="ECO:0000313" key="3">
    <source>
        <dbReference type="Proteomes" id="UP000287171"/>
    </source>
</evidence>
<evidence type="ECO:0000313" key="2">
    <source>
        <dbReference type="EMBL" id="GCE30130.1"/>
    </source>
</evidence>
<sequence length="169" mass="18917">MKKGFEMKKPVSFSRPSRLIVGIAYAAGAWAFLFALLSFFWAAGGKTGLHEFEIEKPDAFLYATNLIAAVLKVVAGLIALALVQPWGKRIPRWMLITSACVAGAIFILHGLYSILGDILVIVGVVPISEPTNSKWRLLDLYLWGPWWLLGGILFALVLWLTWRYRRARV</sequence>
<gene>
    <name evidence="2" type="ORF">KDA_56140</name>
</gene>
<feature type="transmembrane region" description="Helical" evidence="1">
    <location>
        <begin position="62"/>
        <end position="83"/>
    </location>
</feature>
<reference evidence="3" key="1">
    <citation type="submission" date="2018-12" db="EMBL/GenBank/DDBJ databases">
        <title>Tengunoibacter tsumagoiensis gen. nov., sp. nov., Dictyobacter kobayashii sp. nov., D. alpinus sp. nov., and D. joshuensis sp. nov. and description of Dictyobacteraceae fam. nov. within the order Ktedonobacterales isolated from Tengu-no-mugimeshi.</title>
        <authorList>
            <person name="Wang C.M."/>
            <person name="Zheng Y."/>
            <person name="Sakai Y."/>
            <person name="Toyoda A."/>
            <person name="Minakuchi Y."/>
            <person name="Abe K."/>
            <person name="Yokota A."/>
            <person name="Yabe S."/>
        </authorList>
    </citation>
    <scope>NUCLEOTIDE SEQUENCE [LARGE SCALE GENOMIC DNA]</scope>
    <source>
        <strain evidence="3">Uno16</strain>
    </source>
</reference>
<feature type="transmembrane region" description="Helical" evidence="1">
    <location>
        <begin position="95"/>
        <end position="128"/>
    </location>
</feature>
<feature type="transmembrane region" description="Helical" evidence="1">
    <location>
        <begin position="20"/>
        <end position="42"/>
    </location>
</feature>
<keyword evidence="3" id="KW-1185">Reference proteome</keyword>
<dbReference type="AlphaFoldDB" id="A0A402BFS3"/>
<comment type="caution">
    <text evidence="2">The sequence shown here is derived from an EMBL/GenBank/DDBJ whole genome shotgun (WGS) entry which is preliminary data.</text>
</comment>
<keyword evidence="1" id="KW-0812">Transmembrane</keyword>
<name>A0A402BFS3_9CHLR</name>
<evidence type="ECO:0000256" key="1">
    <source>
        <dbReference type="SAM" id="Phobius"/>
    </source>
</evidence>
<organism evidence="2 3">
    <name type="scientific">Dictyobacter alpinus</name>
    <dbReference type="NCBI Taxonomy" id="2014873"/>
    <lineage>
        <taxon>Bacteria</taxon>
        <taxon>Bacillati</taxon>
        <taxon>Chloroflexota</taxon>
        <taxon>Ktedonobacteria</taxon>
        <taxon>Ktedonobacterales</taxon>
        <taxon>Dictyobacteraceae</taxon>
        <taxon>Dictyobacter</taxon>
    </lineage>
</organism>
<keyword evidence="1" id="KW-0472">Membrane</keyword>
<feature type="transmembrane region" description="Helical" evidence="1">
    <location>
        <begin position="140"/>
        <end position="162"/>
    </location>
</feature>
<dbReference type="EMBL" id="BIFT01000002">
    <property type="protein sequence ID" value="GCE30130.1"/>
    <property type="molecule type" value="Genomic_DNA"/>
</dbReference>